<reference evidence="2" key="1">
    <citation type="journal article" date="2020" name="New Phytol.">
        <title>Comparative genomics reveals dynamic genome evolution in host specialist ectomycorrhizal fungi.</title>
        <authorList>
            <person name="Lofgren L.A."/>
            <person name="Nguyen N.H."/>
            <person name="Vilgalys R."/>
            <person name="Ruytinx J."/>
            <person name="Liao H.L."/>
            <person name="Branco S."/>
            <person name="Kuo A."/>
            <person name="LaButti K."/>
            <person name="Lipzen A."/>
            <person name="Andreopoulos W."/>
            <person name="Pangilinan J."/>
            <person name="Riley R."/>
            <person name="Hundley H."/>
            <person name="Na H."/>
            <person name="Barry K."/>
            <person name="Grigoriev I.V."/>
            <person name="Stajich J.E."/>
            <person name="Kennedy P.G."/>
        </authorList>
    </citation>
    <scope>NUCLEOTIDE SEQUENCE</scope>
    <source>
        <strain evidence="2">FC423</strain>
    </source>
</reference>
<name>A0A9P7JN99_9AGAM</name>
<protein>
    <submittedName>
        <fullName evidence="2">Uncharacterized protein</fullName>
    </submittedName>
</protein>
<keyword evidence="3" id="KW-1185">Reference proteome</keyword>
<evidence type="ECO:0000313" key="2">
    <source>
        <dbReference type="EMBL" id="KAG2092147.1"/>
    </source>
</evidence>
<dbReference type="GeneID" id="64704612"/>
<comment type="caution">
    <text evidence="2">The sequence shown here is derived from an EMBL/GenBank/DDBJ whole genome shotgun (WGS) entry which is preliminary data.</text>
</comment>
<gene>
    <name evidence="2" type="ORF">F5147DRAFT_779767</name>
</gene>
<dbReference type="RefSeq" id="XP_041286780.1">
    <property type="nucleotide sequence ID" value="XM_041442353.1"/>
</dbReference>
<dbReference type="AlphaFoldDB" id="A0A9P7JN99"/>
<accession>A0A9P7JN99</accession>
<dbReference type="Proteomes" id="UP000823399">
    <property type="component" value="Unassembled WGS sequence"/>
</dbReference>
<proteinExistence type="predicted"/>
<organism evidence="2 3">
    <name type="scientific">Suillus discolor</name>
    <dbReference type="NCBI Taxonomy" id="1912936"/>
    <lineage>
        <taxon>Eukaryota</taxon>
        <taxon>Fungi</taxon>
        <taxon>Dikarya</taxon>
        <taxon>Basidiomycota</taxon>
        <taxon>Agaricomycotina</taxon>
        <taxon>Agaricomycetes</taxon>
        <taxon>Agaricomycetidae</taxon>
        <taxon>Boletales</taxon>
        <taxon>Suillineae</taxon>
        <taxon>Suillaceae</taxon>
        <taxon>Suillus</taxon>
    </lineage>
</organism>
<evidence type="ECO:0000256" key="1">
    <source>
        <dbReference type="SAM" id="MobiDB-lite"/>
    </source>
</evidence>
<dbReference type="EMBL" id="JABBWM010000092">
    <property type="protein sequence ID" value="KAG2092147.1"/>
    <property type="molecule type" value="Genomic_DNA"/>
</dbReference>
<sequence length="418" mass="46020">MQSQDFVSKTDIPGSLGPLKDKNAPTLESKGPSLKRKLDFGDLVTPRKRRILESYSTGDICQVATVYSDATPKINRHNTDLTSPTTKCLFREASDIFLKHKVDAQLDPFALKHVISHEPCKTKTFIWSLPVEILITVALLGAQDLRSVTQVSSLLREIAAPLFFLDRNFPTSLKDLFHIRVDSPNFDLSAFSHFLESVPRKSIQYITLFWNFDILTSPVLSQIVTLLETIHASGVEELTCMGFCDGTVSLSVTGLTRIRACVGANNLKAFEAFSRVFFSPKLLPFTIQTIRLSCCLEKLQLSSVKLSSAHWDKLLCHLSIPTLVELHVDADAAMLYLSGVHSTVRIKHLTIDYSDGSVPSAAGDTLALSAAWIQALPQVKRVTLQGYSATAAGDLVEMMRNFAAGDVELVVNLQVAAI</sequence>
<feature type="region of interest" description="Disordered" evidence="1">
    <location>
        <begin position="1"/>
        <end position="33"/>
    </location>
</feature>
<evidence type="ECO:0000313" key="3">
    <source>
        <dbReference type="Proteomes" id="UP000823399"/>
    </source>
</evidence>
<dbReference type="OrthoDB" id="2693377at2759"/>